<evidence type="ECO:0000313" key="1">
    <source>
        <dbReference type="EMBL" id="CAB4155144.1"/>
    </source>
</evidence>
<accession>A0A6J5RUY0</accession>
<dbReference type="EMBL" id="LR796859">
    <property type="protein sequence ID" value="CAB4170987.1"/>
    <property type="molecule type" value="Genomic_DNA"/>
</dbReference>
<evidence type="ECO:0000313" key="3">
    <source>
        <dbReference type="EMBL" id="CAB4197986.1"/>
    </source>
</evidence>
<name>A0A6J5RUY0_9CAUD</name>
<proteinExistence type="predicted"/>
<gene>
    <name evidence="3" type="ORF">UFOVP1307_42</name>
    <name evidence="1" type="ORF">UFOVP651_81</name>
    <name evidence="2" type="ORF">UFOVP902_160</name>
</gene>
<dbReference type="EMBL" id="LR796625">
    <property type="protein sequence ID" value="CAB4155144.1"/>
    <property type="molecule type" value="Genomic_DNA"/>
</dbReference>
<reference evidence="3" key="1">
    <citation type="submission" date="2020-05" db="EMBL/GenBank/DDBJ databases">
        <authorList>
            <person name="Chiriac C."/>
            <person name="Salcher M."/>
            <person name="Ghai R."/>
            <person name="Kavagutti S V."/>
        </authorList>
    </citation>
    <scope>NUCLEOTIDE SEQUENCE</scope>
</reference>
<dbReference type="EMBL" id="LR797270">
    <property type="protein sequence ID" value="CAB4197986.1"/>
    <property type="molecule type" value="Genomic_DNA"/>
</dbReference>
<sequence>MKNTLAENMLRFAPKNLGAKDIKTLKRLAEQGEVAADAAKPQVAIELGESLTYLSGLLNDAAKYTIIPIGKGGVPSAILTKQQAVSYSTGIPNLNFFAANNVTITQDPSANTLAKGTIGTPFVPANIIFPCDIAKGSVPAGTYKMQATKIDPRTNFCEISSGKLVQDQINQIKGLLDRMQIQSRPQSMHACFAKLIMGAQSFLRAGYSDYAAKQQFLNNVATDGKTMLF</sequence>
<evidence type="ECO:0000313" key="2">
    <source>
        <dbReference type="EMBL" id="CAB4170987.1"/>
    </source>
</evidence>
<protein>
    <submittedName>
        <fullName evidence="3">Uncharacterized protein</fullName>
    </submittedName>
</protein>
<organism evidence="3">
    <name type="scientific">uncultured Caudovirales phage</name>
    <dbReference type="NCBI Taxonomy" id="2100421"/>
    <lineage>
        <taxon>Viruses</taxon>
        <taxon>Duplodnaviria</taxon>
        <taxon>Heunggongvirae</taxon>
        <taxon>Uroviricota</taxon>
        <taxon>Caudoviricetes</taxon>
        <taxon>Peduoviridae</taxon>
        <taxon>Maltschvirus</taxon>
        <taxon>Maltschvirus maltsch</taxon>
    </lineage>
</organism>